<sequence>MNTKPKVIQVSAIDATMDKLLRRLNEKSIENGYDVIGVCSKGDKTEKLKSEGFNIYNINIDRRISPLSNLKSVYKMYKYFKKENPDIVHVHTPIAAVLGRIGAKLAKVPYIIYTAHGFYFHENMNPLMYKVFVNIEKIMAKTCTDFIFTQSEEDAKTALDNKFKSEDKIIAIGNGVDVLDKFNPININKEEIENLYKEFGLKKEDKIVSFIGRLVKEKGIFDLLDSYKYISNEVKFIIIGDVFQGDRDTETIQRLEKYKSNKNIIFTGNRSDINNILYISDIFCLPSYREGMPRSIIEAMAMECAVVATNIRGSREEVVDGETGYLVKCNSKKEIAGKIDEIFNNEELLRSMKLKGRKRSEQIYNEDVVVRKQLDVFDQLLGIDSYKSVWGK</sequence>
<dbReference type="EMBL" id="JAUSWG010000001">
    <property type="protein sequence ID" value="MDQ0555161.1"/>
    <property type="molecule type" value="Genomic_DNA"/>
</dbReference>
<evidence type="ECO:0000313" key="4">
    <source>
        <dbReference type="Proteomes" id="UP001232584"/>
    </source>
</evidence>
<comment type="caution">
    <text evidence="3">The sequence shown here is derived from an EMBL/GenBank/DDBJ whole genome shotgun (WGS) entry which is preliminary data.</text>
</comment>
<dbReference type="RefSeq" id="WP_307501845.1">
    <property type="nucleotide sequence ID" value="NZ_BAAACE010000026.1"/>
</dbReference>
<organism evidence="3 4">
    <name type="scientific">Paraclostridium ghonii</name>
    <dbReference type="NCBI Taxonomy" id="29358"/>
    <lineage>
        <taxon>Bacteria</taxon>
        <taxon>Bacillati</taxon>
        <taxon>Bacillota</taxon>
        <taxon>Clostridia</taxon>
        <taxon>Peptostreptococcales</taxon>
        <taxon>Peptostreptococcaceae</taxon>
        <taxon>Paraclostridium</taxon>
    </lineage>
</organism>
<dbReference type="Pfam" id="PF13477">
    <property type="entry name" value="Glyco_trans_4_2"/>
    <property type="match status" value="1"/>
</dbReference>
<evidence type="ECO:0000259" key="2">
    <source>
        <dbReference type="Pfam" id="PF13477"/>
    </source>
</evidence>
<dbReference type="PANTHER" id="PTHR12526">
    <property type="entry name" value="GLYCOSYLTRANSFERASE"/>
    <property type="match status" value="1"/>
</dbReference>
<protein>
    <submittedName>
        <fullName evidence="3">Glycosyltransferase involved in cell wall biosynthesis</fullName>
    </submittedName>
</protein>
<gene>
    <name evidence="3" type="ORF">QOZ92_000271</name>
</gene>
<accession>A0ABU0MWD5</accession>
<evidence type="ECO:0000259" key="1">
    <source>
        <dbReference type="Pfam" id="PF00534"/>
    </source>
</evidence>
<dbReference type="Gene3D" id="3.40.50.2000">
    <property type="entry name" value="Glycogen Phosphorylase B"/>
    <property type="match status" value="2"/>
</dbReference>
<dbReference type="SUPFAM" id="SSF53756">
    <property type="entry name" value="UDP-Glycosyltransferase/glycogen phosphorylase"/>
    <property type="match status" value="1"/>
</dbReference>
<evidence type="ECO:0000313" key="3">
    <source>
        <dbReference type="EMBL" id="MDQ0555161.1"/>
    </source>
</evidence>
<dbReference type="InterPro" id="IPR001296">
    <property type="entry name" value="Glyco_trans_1"/>
</dbReference>
<proteinExistence type="predicted"/>
<name>A0ABU0MWD5_9FIRM</name>
<feature type="domain" description="Glycosyltransferase subfamily 4-like N-terminal" evidence="2">
    <location>
        <begin position="29"/>
        <end position="149"/>
    </location>
</feature>
<dbReference type="Pfam" id="PF00534">
    <property type="entry name" value="Glycos_transf_1"/>
    <property type="match status" value="1"/>
</dbReference>
<dbReference type="Proteomes" id="UP001232584">
    <property type="component" value="Unassembled WGS sequence"/>
</dbReference>
<keyword evidence="4" id="KW-1185">Reference proteome</keyword>
<dbReference type="CDD" id="cd03808">
    <property type="entry name" value="GT4_CapM-like"/>
    <property type="match status" value="1"/>
</dbReference>
<feature type="domain" description="Glycosyl transferase family 1" evidence="1">
    <location>
        <begin position="194"/>
        <end position="359"/>
    </location>
</feature>
<reference evidence="3 4" key="1">
    <citation type="submission" date="2023-07" db="EMBL/GenBank/DDBJ databases">
        <title>Genomic Encyclopedia of Type Strains, Phase IV (KMG-IV): sequencing the most valuable type-strain genomes for metagenomic binning, comparative biology and taxonomic classification.</title>
        <authorList>
            <person name="Goeker M."/>
        </authorList>
    </citation>
    <scope>NUCLEOTIDE SEQUENCE [LARGE SCALE GENOMIC DNA]</scope>
    <source>
        <strain evidence="3 4">DSM 15049</strain>
    </source>
</reference>
<dbReference type="InterPro" id="IPR028098">
    <property type="entry name" value="Glyco_trans_4-like_N"/>
</dbReference>